<dbReference type="EMBL" id="AEVO01000137">
    <property type="protein sequence ID" value="EFY06272.1"/>
    <property type="molecule type" value="Genomic_DNA"/>
</dbReference>
<evidence type="ECO:0000313" key="6">
    <source>
        <dbReference type="Proteomes" id="UP000018458"/>
    </source>
</evidence>
<proteinExistence type="inferred from homology"/>
<dbReference type="SUPFAM" id="SSF51445">
    <property type="entry name" value="(Trans)glycosidases"/>
    <property type="match status" value="1"/>
</dbReference>
<keyword evidence="3" id="KW-0326">Glycosidase</keyword>
<sequence length="702" mass="80517">MLPEKQQLHKYVITEGHSKTLGATIEKDGVNFAVWCPAASIIELLLFKDIDDCEPDIITLASPLFRSTYYWHVKVKGIKAGQIYAWRIKEALRTYKFAQSHVELGKVLLDPYGKRVLFPKAYRRFQTDDPQENLKISAKSAVVDLDDYDWELDVSPRHPLNRTIIYEMHVKGFTAHQSSNLPPQLRGTYRGLIEKIPYLVDLGITAVEFLPIFQYDSDDALPGKKNYWGYCPMAFFAPHEAYAQDKSLMGPLNEFRDLVKALHRNGIEVILDVVYNHTSEGDQNGPVYCFKGFDKQSYYIIDGHGNYGNYSGCGNTFNANNSVVRNLIIDSLIFWKEEMHIDGFRFDLASILSRDEQGRPIANAPTLLDIDINPRLADTKIIAEPWDAGGLYQVGNIAGSKWREWNGKFRDTVRAFMRGDPGNIKDFVTKLLGSPDIYNEKIIDPQKSVNFITCHDGFTLWDLVAYSHKHNEANGENGRDGCNNNYSANYGVEGESDDTGLNELRLRQAKNMMALTLISLGTSMITMGDEVLRTQRGNNNAYCQDNDTSYMNWNFTEHQLEMHNFTRRLIHYRTIRTKHRSRNNGPQIKMLDSVLRSTKLQWHGVKPYQPDWSDHSHSIGLIYYWGTYNVFTYIFVNAYWQDLEVELPPVPGYVNRHWYRLIDTSLPAPNEIKSFLTNDKHSAGEIMKIKARSIVMMISSAF</sequence>
<dbReference type="Pfam" id="PF21156">
    <property type="entry name" value="ISOA1-3_C"/>
    <property type="match status" value="1"/>
</dbReference>
<dbReference type="OrthoDB" id="3236218at2"/>
<keyword evidence="6" id="KW-1185">Reference proteome</keyword>
<dbReference type="InterPro" id="IPR014756">
    <property type="entry name" value="Ig_E-set"/>
</dbReference>
<dbReference type="Proteomes" id="UP000018458">
    <property type="component" value="Unassembled WGS sequence"/>
</dbReference>
<feature type="domain" description="Glycosyl hydrolase family 13 catalytic" evidence="4">
    <location>
        <begin position="167"/>
        <end position="573"/>
    </location>
</feature>
<dbReference type="RefSeq" id="WP_009144118.1">
    <property type="nucleotide sequence ID" value="NZ_GL831062.1"/>
</dbReference>
<dbReference type="InterPro" id="IPR013780">
    <property type="entry name" value="Glyco_hydro_b"/>
</dbReference>
<evidence type="ECO:0000259" key="4">
    <source>
        <dbReference type="SMART" id="SM00642"/>
    </source>
</evidence>
<dbReference type="STRING" id="762983.HMPREF9444_01969"/>
<evidence type="ECO:0000256" key="2">
    <source>
        <dbReference type="ARBA" id="ARBA00022946"/>
    </source>
</evidence>
<evidence type="ECO:0000256" key="3">
    <source>
        <dbReference type="ARBA" id="ARBA00023295"/>
    </source>
</evidence>
<dbReference type="Gene3D" id="3.20.20.80">
    <property type="entry name" value="Glycosidases"/>
    <property type="match status" value="1"/>
</dbReference>
<evidence type="ECO:0000256" key="1">
    <source>
        <dbReference type="ARBA" id="ARBA00008061"/>
    </source>
</evidence>
<dbReference type="InterPro" id="IPR004193">
    <property type="entry name" value="Glyco_hydro_13_N"/>
</dbReference>
<protein>
    <submittedName>
        <fullName evidence="5">Putative glycogen debranching enzyme GlgX</fullName>
    </submittedName>
</protein>
<dbReference type="InterPro" id="IPR006047">
    <property type="entry name" value="GH13_cat_dom"/>
</dbReference>
<dbReference type="Gene3D" id="2.60.40.1180">
    <property type="entry name" value="Golgi alpha-mannosidase II"/>
    <property type="match status" value="1"/>
</dbReference>
<dbReference type="InterPro" id="IPR017853">
    <property type="entry name" value="GH"/>
</dbReference>
<keyword evidence="3" id="KW-0378">Hydrolase</keyword>
<dbReference type="Pfam" id="PF02922">
    <property type="entry name" value="CBM_48"/>
    <property type="match status" value="1"/>
</dbReference>
<organism evidence="5 6">
    <name type="scientific">Succinatimonas hippei (strain DSM 22608 / JCM 16073 / KCTC 15190 / YIT 12066)</name>
    <dbReference type="NCBI Taxonomy" id="762983"/>
    <lineage>
        <taxon>Bacteria</taxon>
        <taxon>Pseudomonadati</taxon>
        <taxon>Pseudomonadota</taxon>
        <taxon>Gammaproteobacteria</taxon>
        <taxon>Aeromonadales</taxon>
        <taxon>Succinivibrionaceae</taxon>
        <taxon>Succinatimonas</taxon>
    </lineage>
</organism>
<dbReference type="PANTHER" id="PTHR43002">
    <property type="entry name" value="GLYCOGEN DEBRANCHING ENZYME"/>
    <property type="match status" value="1"/>
</dbReference>
<dbReference type="SMART" id="SM00642">
    <property type="entry name" value="Aamy"/>
    <property type="match status" value="1"/>
</dbReference>
<dbReference type="InterPro" id="IPR048650">
    <property type="entry name" value="ISOA1-3-like_C"/>
</dbReference>
<gene>
    <name evidence="5" type="ORF">HMPREF9444_01969</name>
</gene>
<reference evidence="5 6" key="1">
    <citation type="submission" date="2011-01" db="EMBL/GenBank/DDBJ databases">
        <authorList>
            <person name="Weinstock G."/>
            <person name="Sodergren E."/>
            <person name="Clifton S."/>
            <person name="Fulton L."/>
            <person name="Fulton B."/>
            <person name="Courtney L."/>
            <person name="Fronick C."/>
            <person name="Harrison M."/>
            <person name="Strong C."/>
            <person name="Farmer C."/>
            <person name="Delahaunty K."/>
            <person name="Markovic C."/>
            <person name="Hall O."/>
            <person name="Minx P."/>
            <person name="Tomlinson C."/>
            <person name="Mitreva M."/>
            <person name="Hou S."/>
            <person name="Chen J."/>
            <person name="Wollam A."/>
            <person name="Pepin K.H."/>
            <person name="Johnson M."/>
            <person name="Bhonagiri V."/>
            <person name="Zhang X."/>
            <person name="Suruliraj S."/>
            <person name="Warren W."/>
            <person name="Chinwalla A."/>
            <person name="Mardis E.R."/>
            <person name="Wilson R.K."/>
        </authorList>
    </citation>
    <scope>NUCLEOTIDE SEQUENCE [LARGE SCALE GENOMIC DNA]</scope>
    <source>
        <strain evidence="6">DSM 22608 / JCM 16073 / KCTC 15190 / YIT 12066</strain>
    </source>
</reference>
<dbReference type="CDD" id="cd02856">
    <property type="entry name" value="E_set_GDE_Isoamylase_N"/>
    <property type="match status" value="1"/>
</dbReference>
<dbReference type="InterPro" id="IPR013783">
    <property type="entry name" value="Ig-like_fold"/>
</dbReference>
<dbReference type="HOGENOM" id="CLU_011725_2_1_6"/>
<dbReference type="Pfam" id="PF00128">
    <property type="entry name" value="Alpha-amylase"/>
    <property type="match status" value="1"/>
</dbReference>
<dbReference type="CDD" id="cd11326">
    <property type="entry name" value="AmyAc_Glg_debranch"/>
    <property type="match status" value="1"/>
</dbReference>
<dbReference type="Gene3D" id="2.60.40.10">
    <property type="entry name" value="Immunoglobulins"/>
    <property type="match status" value="1"/>
</dbReference>
<dbReference type="SUPFAM" id="SSF51011">
    <property type="entry name" value="Glycosyl hydrolase domain"/>
    <property type="match status" value="1"/>
</dbReference>
<dbReference type="GO" id="GO:0019156">
    <property type="term" value="F:isoamylase activity"/>
    <property type="evidence" value="ECO:0007669"/>
    <property type="project" value="UniProtKB-ARBA"/>
</dbReference>
<dbReference type="AlphaFoldDB" id="E8LMI0"/>
<evidence type="ECO:0000313" key="5">
    <source>
        <dbReference type="EMBL" id="EFY06272.1"/>
    </source>
</evidence>
<dbReference type="GO" id="GO:0005975">
    <property type="term" value="P:carbohydrate metabolic process"/>
    <property type="evidence" value="ECO:0007669"/>
    <property type="project" value="InterPro"/>
</dbReference>
<keyword evidence="2" id="KW-0809">Transit peptide</keyword>
<comment type="caution">
    <text evidence="5">The sequence shown here is derived from an EMBL/GenBank/DDBJ whole genome shotgun (WGS) entry which is preliminary data.</text>
</comment>
<dbReference type="SUPFAM" id="SSF81296">
    <property type="entry name" value="E set domains"/>
    <property type="match status" value="1"/>
</dbReference>
<name>E8LMI0_SUCHY</name>
<accession>E8LMI0</accession>
<dbReference type="eggNOG" id="COG1523">
    <property type="taxonomic scope" value="Bacteria"/>
</dbReference>
<dbReference type="InterPro" id="IPR044505">
    <property type="entry name" value="GlgX_Isoamylase_N_E_set"/>
</dbReference>
<comment type="similarity">
    <text evidence="1">Belongs to the glycosyl hydrolase 13 family.</text>
</comment>